<protein>
    <recommendedName>
        <fullName evidence="4">Porin</fullName>
    </recommendedName>
</protein>
<evidence type="ECO:0008006" key="4">
    <source>
        <dbReference type="Google" id="ProtNLM"/>
    </source>
</evidence>
<dbReference type="RefSeq" id="WP_341374065.1">
    <property type="nucleotide sequence ID" value="NZ_JBBUTF010000007.1"/>
</dbReference>
<sequence length="460" mass="50591">MLLAALAAPPAWAQAGAPLDGSADGAPDGASIARTGPASPALSPEAAPTLPAAGSVLTWSGYGTLGYNRSNRDFIYLREIDRQGTLKRDSVLGLQADLRIDPHWSATAQLRLGPREDSDHGVEVRPAWAFLAWRPDDDWLLRAGRMRVPLYLYSESIDVGQTQDMARLPVEAYGIAPTNDFNGLYLTRYWSNDRGELSLDAYAGHADSWIRFWLRDGLPGMVPSGAFHAAARTRLGGLALTWRQPGLTLHGSLIATSNRRKDGVGLPQSFPYVSLGPGIGYYVVDEALGPGLTRVDRVRNLTWSLGAEWRFDADWRLVAEHVRNRQKDTDFGIDATGDYVTLLTRAGDWTPYVSVARMRSRELGFDWFDRLTTHPLPSVVPGADAINGLQRVVAEALWPTEQQTVAVGAAWALGPSLKLKGEWGHTRIGRRSRFVDARPGSDDVRQRSLDVLTLNLNWVY</sequence>
<dbReference type="Proteomes" id="UP001368500">
    <property type="component" value="Unassembled WGS sequence"/>
</dbReference>
<organism evidence="2 3">
    <name type="scientific">Pseudaquabacterium rugosum</name>
    <dbReference type="NCBI Taxonomy" id="2984194"/>
    <lineage>
        <taxon>Bacteria</taxon>
        <taxon>Pseudomonadati</taxon>
        <taxon>Pseudomonadota</taxon>
        <taxon>Betaproteobacteria</taxon>
        <taxon>Burkholderiales</taxon>
        <taxon>Sphaerotilaceae</taxon>
        <taxon>Pseudaquabacterium</taxon>
    </lineage>
</organism>
<proteinExistence type="predicted"/>
<evidence type="ECO:0000256" key="1">
    <source>
        <dbReference type="SAM" id="MobiDB-lite"/>
    </source>
</evidence>
<comment type="caution">
    <text evidence="2">The sequence shown here is derived from an EMBL/GenBank/DDBJ whole genome shotgun (WGS) entry which is preliminary data.</text>
</comment>
<dbReference type="SUPFAM" id="SSF56935">
    <property type="entry name" value="Porins"/>
    <property type="match status" value="1"/>
</dbReference>
<reference evidence="2 3" key="1">
    <citation type="submission" date="2024-04" db="EMBL/GenBank/DDBJ databases">
        <title>Novel species of the genus Ideonella isolated from streams.</title>
        <authorList>
            <person name="Lu H."/>
        </authorList>
    </citation>
    <scope>NUCLEOTIDE SEQUENCE [LARGE SCALE GENOMIC DNA]</scope>
    <source>
        <strain evidence="2 3">BYS139W</strain>
    </source>
</reference>
<feature type="region of interest" description="Disordered" evidence="1">
    <location>
        <begin position="18"/>
        <end position="46"/>
    </location>
</feature>
<evidence type="ECO:0000313" key="3">
    <source>
        <dbReference type="Proteomes" id="UP001368500"/>
    </source>
</evidence>
<name>A0ABU9B8S0_9BURK</name>
<dbReference type="EMBL" id="JBBUTF010000007">
    <property type="protein sequence ID" value="MEK8026289.1"/>
    <property type="molecule type" value="Genomic_DNA"/>
</dbReference>
<feature type="compositionally biased region" description="Low complexity" evidence="1">
    <location>
        <begin position="37"/>
        <end position="46"/>
    </location>
</feature>
<evidence type="ECO:0000313" key="2">
    <source>
        <dbReference type="EMBL" id="MEK8026289.1"/>
    </source>
</evidence>
<accession>A0ABU9B8S0</accession>
<gene>
    <name evidence="2" type="ORF">AACH11_09995</name>
</gene>
<keyword evidence="3" id="KW-1185">Reference proteome</keyword>